<evidence type="ECO:0000313" key="4">
    <source>
        <dbReference type="EMBL" id="RRR19596.1"/>
    </source>
</evidence>
<evidence type="ECO:0000313" key="5">
    <source>
        <dbReference type="Proteomes" id="UP000274327"/>
    </source>
</evidence>
<feature type="domain" description="DUF6318" evidence="3">
    <location>
        <begin position="69"/>
        <end position="204"/>
    </location>
</feature>
<dbReference type="Pfam" id="PF19843">
    <property type="entry name" value="DUF6318"/>
    <property type="match status" value="1"/>
</dbReference>
<dbReference type="InterPro" id="IPR046281">
    <property type="entry name" value="DUF6318"/>
</dbReference>
<feature type="region of interest" description="Disordered" evidence="1">
    <location>
        <begin position="25"/>
        <end position="83"/>
    </location>
</feature>
<gene>
    <name evidence="4" type="ORF">DS079_04910</name>
</gene>
<dbReference type="Proteomes" id="UP000274327">
    <property type="component" value="Unassembled WGS sequence"/>
</dbReference>
<reference evidence="4 5" key="1">
    <citation type="submission" date="2018-07" db="EMBL/GenBank/DDBJ databases">
        <title>Brachybacteriurn paraconglorneratum KCTC 9916.</title>
        <authorList>
            <person name="Li Y."/>
        </authorList>
    </citation>
    <scope>NUCLEOTIDE SEQUENCE [LARGE SCALE GENOMIC DNA]</scope>
    <source>
        <strain evidence="4 5">KCTC 9916</strain>
    </source>
</reference>
<dbReference type="PROSITE" id="PS51257">
    <property type="entry name" value="PROKAR_LIPOPROTEIN"/>
    <property type="match status" value="1"/>
</dbReference>
<feature type="signal peptide" evidence="2">
    <location>
        <begin position="1"/>
        <end position="22"/>
    </location>
</feature>
<evidence type="ECO:0000256" key="1">
    <source>
        <dbReference type="SAM" id="MobiDB-lite"/>
    </source>
</evidence>
<evidence type="ECO:0000256" key="2">
    <source>
        <dbReference type="SAM" id="SignalP"/>
    </source>
</evidence>
<comment type="caution">
    <text evidence="4">The sequence shown here is derived from an EMBL/GenBank/DDBJ whole genome shotgun (WGS) entry which is preliminary data.</text>
</comment>
<evidence type="ECO:0000259" key="3">
    <source>
        <dbReference type="Pfam" id="PF19843"/>
    </source>
</evidence>
<dbReference type="EMBL" id="QOCI01000002">
    <property type="protein sequence ID" value="RRR19596.1"/>
    <property type="molecule type" value="Genomic_DNA"/>
</dbReference>
<proteinExistence type="predicted"/>
<sequence length="211" mass="22192">MPRRLLSAAAACTLLLGLAACGEGGDGPVTTPPPSIDISGSSDGGGDDGAASDGGGDDASPSAAPEVPAPDPADYPGMDENTPEGAEQAFRYYMVLMIWGYQTGNVEGMESREIGSCKTCAENRRIILDNSEAGLYWSATSIEDVGVVHYDSEEFDFEVGYIFVLGEHEEPNLETGELELEPATRYTTAAVMDWVDGAWKVVSVRVTAEAG</sequence>
<keyword evidence="2" id="KW-0732">Signal</keyword>
<feature type="compositionally biased region" description="Gly residues" evidence="1">
    <location>
        <begin position="42"/>
        <end position="54"/>
    </location>
</feature>
<accession>A0A3R8QQ61</accession>
<feature type="chain" id="PRO_5039362477" description="DUF6318 domain-containing protein" evidence="2">
    <location>
        <begin position="23"/>
        <end position="211"/>
    </location>
</feature>
<dbReference type="AlphaFoldDB" id="A0A3R8QQ61"/>
<keyword evidence="5" id="KW-1185">Reference proteome</keyword>
<organism evidence="4 5">
    <name type="scientific">Brachybacterium paraconglomeratum</name>
    <dbReference type="NCBI Taxonomy" id="173362"/>
    <lineage>
        <taxon>Bacteria</taxon>
        <taxon>Bacillati</taxon>
        <taxon>Actinomycetota</taxon>
        <taxon>Actinomycetes</taxon>
        <taxon>Micrococcales</taxon>
        <taxon>Dermabacteraceae</taxon>
        <taxon>Brachybacterium</taxon>
    </lineage>
</organism>
<protein>
    <recommendedName>
        <fullName evidence="3">DUF6318 domain-containing protein</fullName>
    </recommendedName>
</protein>
<name>A0A3R8QQ61_9MICO</name>